<feature type="transmembrane region" description="Helical" evidence="8">
    <location>
        <begin position="75"/>
        <end position="95"/>
    </location>
</feature>
<proteinExistence type="inferred from homology"/>
<comment type="subcellular location">
    <subcellularLocation>
        <location evidence="1">Membrane</location>
        <topology evidence="1">Multi-pass membrane protein</topology>
    </subcellularLocation>
</comment>
<dbReference type="PROSITE" id="PS50283">
    <property type="entry name" value="NA_SOLUT_SYMP_3"/>
    <property type="match status" value="1"/>
</dbReference>
<evidence type="ECO:0000256" key="8">
    <source>
        <dbReference type="SAM" id="Phobius"/>
    </source>
</evidence>
<feature type="transmembrane region" description="Helical" evidence="8">
    <location>
        <begin position="452"/>
        <end position="471"/>
    </location>
</feature>
<dbReference type="CDD" id="cd10322">
    <property type="entry name" value="SLC5sbd"/>
    <property type="match status" value="1"/>
</dbReference>
<evidence type="ECO:0000313" key="9">
    <source>
        <dbReference type="EMBL" id="MDQ0289722.1"/>
    </source>
</evidence>
<dbReference type="AlphaFoldDB" id="A0AAE4APR7"/>
<feature type="transmembrane region" description="Helical" evidence="8">
    <location>
        <begin position="365"/>
        <end position="384"/>
    </location>
</feature>
<dbReference type="InterPro" id="IPR050277">
    <property type="entry name" value="Sodium:Solute_Symporter"/>
</dbReference>
<keyword evidence="4 8" id="KW-0812">Transmembrane</keyword>
<feature type="transmembrane region" description="Helical" evidence="8">
    <location>
        <begin position="192"/>
        <end position="211"/>
    </location>
</feature>
<evidence type="ECO:0000256" key="4">
    <source>
        <dbReference type="ARBA" id="ARBA00022692"/>
    </source>
</evidence>
<sequence length="494" mass="53464">MATLDYVIFCMYLMGVFGIGVYHFFRNKSAEDYYVGSRSIKAPYVGLSIVATDVGGGFSIGLGGVGFLMGLSGSWLLFTGLVGAWLSAVFIIPRIKAIDAEKGMLTYPDFLRNRYDHRVALVAAAISGIGYLGFTAAQMLAGAKLASATILQSNPFGMEPQMFALLIIAVVTIGYTVIGGLKAVIYTDAVQWGVLLGGLLFVMIPVTVYKLGGMSAIYNALPDEFFSLTNISAMTFFNWMITIVPIWLVAMTLYQRMYACKNTKEAQKAWYIAGVFEYPIMAFTGVFLGMCARMVYPEADAEMGLPMLIRDMLPIGVTSIVISAYFSAIMSTADSCLMASSGNLVTDVLERYVWKKLDMRASVRLSMLATLVIGIAAVALALWFTTVLDAILYAYGFMVSGLFVPTLGAYFWRRGTATAAMIAMLAGGIFNLLLASKLLRLPEVIQNIGFDFSVYGILLSAICYVGVSLIWPETPTAAECCPDSLAGNAKEPTS</sequence>
<feature type="transmembrane region" description="Helical" evidence="8">
    <location>
        <begin position="6"/>
        <end position="25"/>
    </location>
</feature>
<feature type="transmembrane region" description="Helical" evidence="8">
    <location>
        <begin position="390"/>
        <end position="412"/>
    </location>
</feature>
<dbReference type="GO" id="GO:0022857">
    <property type="term" value="F:transmembrane transporter activity"/>
    <property type="evidence" value="ECO:0007669"/>
    <property type="project" value="InterPro"/>
</dbReference>
<feature type="transmembrane region" description="Helical" evidence="8">
    <location>
        <begin position="308"/>
        <end position="328"/>
    </location>
</feature>
<evidence type="ECO:0000256" key="6">
    <source>
        <dbReference type="ARBA" id="ARBA00023136"/>
    </source>
</evidence>
<dbReference type="Pfam" id="PF00474">
    <property type="entry name" value="SSF"/>
    <property type="match status" value="1"/>
</dbReference>
<evidence type="ECO:0000256" key="2">
    <source>
        <dbReference type="ARBA" id="ARBA00006434"/>
    </source>
</evidence>
<dbReference type="Gene3D" id="1.20.1730.10">
    <property type="entry name" value="Sodium/glucose cotransporter"/>
    <property type="match status" value="1"/>
</dbReference>
<evidence type="ECO:0000313" key="10">
    <source>
        <dbReference type="Proteomes" id="UP001238163"/>
    </source>
</evidence>
<name>A0AAE4APR7_9BACT</name>
<feature type="transmembrane region" description="Helical" evidence="8">
    <location>
        <begin position="161"/>
        <end position="185"/>
    </location>
</feature>
<organism evidence="9 10">
    <name type="scientific">Oligosphaera ethanolica</name>
    <dbReference type="NCBI Taxonomy" id="760260"/>
    <lineage>
        <taxon>Bacteria</taxon>
        <taxon>Pseudomonadati</taxon>
        <taxon>Lentisphaerota</taxon>
        <taxon>Oligosphaeria</taxon>
        <taxon>Oligosphaerales</taxon>
        <taxon>Oligosphaeraceae</taxon>
        <taxon>Oligosphaera</taxon>
    </lineage>
</organism>
<dbReference type="PANTHER" id="PTHR48086">
    <property type="entry name" value="SODIUM/PROLINE SYMPORTER-RELATED"/>
    <property type="match status" value="1"/>
</dbReference>
<dbReference type="GO" id="GO:0005886">
    <property type="term" value="C:plasma membrane"/>
    <property type="evidence" value="ECO:0007669"/>
    <property type="project" value="TreeGrafter"/>
</dbReference>
<evidence type="ECO:0000256" key="5">
    <source>
        <dbReference type="ARBA" id="ARBA00022989"/>
    </source>
</evidence>
<accession>A0AAE4APR7</accession>
<protein>
    <submittedName>
        <fullName evidence="9">SSS family solute:Na+ symporter</fullName>
    </submittedName>
</protein>
<gene>
    <name evidence="9" type="ORF">J3R75_001829</name>
</gene>
<dbReference type="RefSeq" id="WP_307261176.1">
    <property type="nucleotide sequence ID" value="NZ_JAUSVL010000001.1"/>
</dbReference>
<keyword evidence="10" id="KW-1185">Reference proteome</keyword>
<feature type="transmembrane region" description="Helical" evidence="8">
    <location>
        <begin position="119"/>
        <end position="141"/>
    </location>
</feature>
<dbReference type="Proteomes" id="UP001238163">
    <property type="component" value="Unassembled WGS sequence"/>
</dbReference>
<comment type="caution">
    <text evidence="9">The sequence shown here is derived from an EMBL/GenBank/DDBJ whole genome shotgun (WGS) entry which is preliminary data.</text>
</comment>
<dbReference type="EMBL" id="JAUSVL010000001">
    <property type="protein sequence ID" value="MDQ0289722.1"/>
    <property type="molecule type" value="Genomic_DNA"/>
</dbReference>
<dbReference type="InterPro" id="IPR001734">
    <property type="entry name" value="Na/solute_symporter"/>
</dbReference>
<feature type="transmembrane region" description="Helical" evidence="8">
    <location>
        <begin position="275"/>
        <end position="296"/>
    </location>
</feature>
<dbReference type="InterPro" id="IPR038377">
    <property type="entry name" value="Na/Glc_symporter_sf"/>
</dbReference>
<comment type="similarity">
    <text evidence="2 7">Belongs to the sodium:solute symporter (SSF) (TC 2.A.21) family.</text>
</comment>
<dbReference type="PANTHER" id="PTHR48086:SF7">
    <property type="entry name" value="SODIUM-SOLUTE SYMPORTER-RELATED"/>
    <property type="match status" value="1"/>
</dbReference>
<evidence type="ECO:0000256" key="7">
    <source>
        <dbReference type="RuleBase" id="RU362091"/>
    </source>
</evidence>
<evidence type="ECO:0000256" key="3">
    <source>
        <dbReference type="ARBA" id="ARBA00022448"/>
    </source>
</evidence>
<feature type="transmembrane region" description="Helical" evidence="8">
    <location>
        <begin position="231"/>
        <end position="254"/>
    </location>
</feature>
<keyword evidence="6 8" id="KW-0472">Membrane</keyword>
<keyword evidence="3" id="KW-0813">Transport</keyword>
<keyword evidence="5 8" id="KW-1133">Transmembrane helix</keyword>
<feature type="transmembrane region" description="Helical" evidence="8">
    <location>
        <begin position="45"/>
        <end position="69"/>
    </location>
</feature>
<evidence type="ECO:0000256" key="1">
    <source>
        <dbReference type="ARBA" id="ARBA00004141"/>
    </source>
</evidence>
<feature type="transmembrane region" description="Helical" evidence="8">
    <location>
        <begin position="419"/>
        <end position="440"/>
    </location>
</feature>
<reference evidence="9" key="1">
    <citation type="submission" date="2023-07" db="EMBL/GenBank/DDBJ databases">
        <title>Genomic Encyclopedia of Type Strains, Phase IV (KMG-IV): sequencing the most valuable type-strain genomes for metagenomic binning, comparative biology and taxonomic classification.</title>
        <authorList>
            <person name="Goeker M."/>
        </authorList>
    </citation>
    <scope>NUCLEOTIDE SEQUENCE</scope>
    <source>
        <strain evidence="9">DSM 24202</strain>
    </source>
</reference>